<name>A0A921JHN0_9BACT</name>
<keyword evidence="1" id="KW-0472">Membrane</keyword>
<feature type="transmembrane region" description="Helical" evidence="1">
    <location>
        <begin position="78"/>
        <end position="96"/>
    </location>
</feature>
<dbReference type="PANTHER" id="PTHR43751:SF3">
    <property type="entry name" value="SULFATASE N-TERMINAL DOMAIN-CONTAINING PROTEIN"/>
    <property type="match status" value="1"/>
</dbReference>
<feature type="domain" description="Inner membrane protein YejM N-terminal" evidence="3">
    <location>
        <begin position="27"/>
        <end position="244"/>
    </location>
</feature>
<keyword evidence="1" id="KW-0812">Transmembrane</keyword>
<sequence length="614" mass="68949">MLNFKHTLKPGFVYLAVTTLIFFIQLAWYIHGSPVTAAMDAAGWVFFLTSCLSHGACLALILWLVLCLPLSMARLPRLGGWLMCGGAAIVSVLLFLNMQVYDIYRFHINGFVLNLVFGGGGSEIFTFDTALYIREAFLLAIFIAIAAGAWIASMKFSRICTTKFVWTAIAVMLGSTLWAHGYHIYAAFMQKSSVLKSQRLIPYYFPTTANSLMADLGYIPPQGNVFDDTPSTASGEVNYPLHPIVAEKPQQQPNILLILIDSWSRRALDPETMPNAYRYARENVLYDNHFSCSNGTRGSVFGIYFSVPAYYWDLFESSKVNPVFIDTMLESGYICQVYPGATLVGPPFFRVVFRKIPNLNISTPGNTAWDRDRAITDNFIRDLPKYVASGKPFFSMVFYDLPHSFEITPEQLRFQPSWTFADYTKLNNDLDPTGFFNLYRNTCYETDKMLGDILAALDREGCADNTVVIVTGDHAQEFNENRKNYWSHGGNFSRWQIQVPLIVHVPGAEGGIVRTHRTTHYDIVPTLMQTFLGVKNPIDDYSAGHLLTDTVSRDWHVVGSELNYGFIVEGDTILEKTPSGGLEVTDAALNPVDGYRVDAAAFRSAMTRLNRFMK</sequence>
<protein>
    <submittedName>
        <fullName evidence="4">Sulfatase-like hydrolase/transferase</fullName>
    </submittedName>
</protein>
<dbReference type="InterPro" id="IPR052701">
    <property type="entry name" value="GAG_Ulvan_Degrading_Sulfatases"/>
</dbReference>
<dbReference type="Proteomes" id="UP000711407">
    <property type="component" value="Unassembled WGS sequence"/>
</dbReference>
<feature type="domain" description="Sulfatase N-terminal" evidence="2">
    <location>
        <begin position="253"/>
        <end position="533"/>
    </location>
</feature>
<dbReference type="PIRSF" id="PIRSF004950">
    <property type="entry name" value="Mmb_sulf_HI0842"/>
    <property type="match status" value="1"/>
</dbReference>
<evidence type="ECO:0000256" key="1">
    <source>
        <dbReference type="SAM" id="Phobius"/>
    </source>
</evidence>
<evidence type="ECO:0000259" key="2">
    <source>
        <dbReference type="Pfam" id="PF00884"/>
    </source>
</evidence>
<feature type="transmembrane region" description="Helical" evidence="1">
    <location>
        <begin position="164"/>
        <end position="185"/>
    </location>
</feature>
<keyword evidence="1" id="KW-1133">Transmembrane helix</keyword>
<dbReference type="Gene3D" id="3.40.720.10">
    <property type="entry name" value="Alkaline Phosphatase, subunit A"/>
    <property type="match status" value="1"/>
</dbReference>
<feature type="transmembrane region" description="Helical" evidence="1">
    <location>
        <begin position="12"/>
        <end position="30"/>
    </location>
</feature>
<keyword evidence="4" id="KW-0378">Hydrolase</keyword>
<dbReference type="InterPro" id="IPR000917">
    <property type="entry name" value="Sulfatase_N"/>
</dbReference>
<dbReference type="CDD" id="cd16148">
    <property type="entry name" value="sulfatase_like"/>
    <property type="match status" value="1"/>
</dbReference>
<dbReference type="GO" id="GO:0016787">
    <property type="term" value="F:hydrolase activity"/>
    <property type="evidence" value="ECO:0007669"/>
    <property type="project" value="UniProtKB-KW"/>
</dbReference>
<evidence type="ECO:0000313" key="5">
    <source>
        <dbReference type="Proteomes" id="UP000711407"/>
    </source>
</evidence>
<dbReference type="AlphaFoldDB" id="A0A921JHN0"/>
<gene>
    <name evidence="4" type="ORF">K8V47_01800</name>
</gene>
<dbReference type="Pfam" id="PF00884">
    <property type="entry name" value="Sulfatase"/>
    <property type="match status" value="1"/>
</dbReference>
<dbReference type="InterPro" id="IPR017850">
    <property type="entry name" value="Alkaline_phosphatase_core_sf"/>
</dbReference>
<dbReference type="InterPro" id="IPR012159">
    <property type="entry name" value="YejM-like"/>
</dbReference>
<reference evidence="4" key="2">
    <citation type="submission" date="2021-09" db="EMBL/GenBank/DDBJ databases">
        <authorList>
            <person name="Gilroy R."/>
        </authorList>
    </citation>
    <scope>NUCLEOTIDE SEQUENCE</scope>
    <source>
        <strain evidence="4">4100</strain>
    </source>
</reference>
<dbReference type="EMBL" id="DYXT01000015">
    <property type="protein sequence ID" value="HJE38487.1"/>
    <property type="molecule type" value="Genomic_DNA"/>
</dbReference>
<organism evidence="4 5">
    <name type="scientific">Candidatus Amulumruptor caecigallinarius</name>
    <dbReference type="NCBI Taxonomy" id="2109911"/>
    <lineage>
        <taxon>Bacteria</taxon>
        <taxon>Pseudomonadati</taxon>
        <taxon>Bacteroidota</taxon>
        <taxon>Bacteroidia</taxon>
        <taxon>Bacteroidales</taxon>
        <taxon>Muribaculaceae</taxon>
        <taxon>Candidatus Amulumruptor</taxon>
    </lineage>
</organism>
<accession>A0A921JHN0</accession>
<evidence type="ECO:0000259" key="3">
    <source>
        <dbReference type="Pfam" id="PF11893"/>
    </source>
</evidence>
<proteinExistence type="predicted"/>
<dbReference type="SUPFAM" id="SSF53649">
    <property type="entry name" value="Alkaline phosphatase-like"/>
    <property type="match status" value="1"/>
</dbReference>
<evidence type="ECO:0000313" key="4">
    <source>
        <dbReference type="EMBL" id="HJE38487.1"/>
    </source>
</evidence>
<dbReference type="Pfam" id="PF11893">
    <property type="entry name" value="DUF3413"/>
    <property type="match status" value="1"/>
</dbReference>
<feature type="transmembrane region" description="Helical" evidence="1">
    <location>
        <begin position="131"/>
        <end position="152"/>
    </location>
</feature>
<feature type="transmembrane region" description="Helical" evidence="1">
    <location>
        <begin position="42"/>
        <end position="66"/>
    </location>
</feature>
<reference evidence="4" key="1">
    <citation type="journal article" date="2021" name="PeerJ">
        <title>Extensive microbial diversity within the chicken gut microbiome revealed by metagenomics and culture.</title>
        <authorList>
            <person name="Gilroy R."/>
            <person name="Ravi A."/>
            <person name="Getino M."/>
            <person name="Pursley I."/>
            <person name="Horton D.L."/>
            <person name="Alikhan N.F."/>
            <person name="Baker D."/>
            <person name="Gharbi K."/>
            <person name="Hall N."/>
            <person name="Watson M."/>
            <person name="Adriaenssens E.M."/>
            <person name="Foster-Nyarko E."/>
            <person name="Jarju S."/>
            <person name="Secka A."/>
            <person name="Antonio M."/>
            <person name="Oren A."/>
            <person name="Chaudhuri R.R."/>
            <person name="La Ragione R."/>
            <person name="Hildebrand F."/>
            <person name="Pallen M.J."/>
        </authorList>
    </citation>
    <scope>NUCLEOTIDE SEQUENCE</scope>
    <source>
        <strain evidence="4">4100</strain>
    </source>
</reference>
<dbReference type="InterPro" id="IPR024588">
    <property type="entry name" value="YejM_N"/>
</dbReference>
<dbReference type="PANTHER" id="PTHR43751">
    <property type="entry name" value="SULFATASE"/>
    <property type="match status" value="1"/>
</dbReference>
<comment type="caution">
    <text evidence="4">The sequence shown here is derived from an EMBL/GenBank/DDBJ whole genome shotgun (WGS) entry which is preliminary data.</text>
</comment>